<dbReference type="EMBL" id="JBHSDC010000016">
    <property type="protein sequence ID" value="MFC4232018.1"/>
    <property type="molecule type" value="Genomic_DNA"/>
</dbReference>
<evidence type="ECO:0000313" key="2">
    <source>
        <dbReference type="EMBL" id="MFC4232018.1"/>
    </source>
</evidence>
<organism evidence="2 3">
    <name type="scientific">Parasediminibacterium paludis</name>
    <dbReference type="NCBI Taxonomy" id="908966"/>
    <lineage>
        <taxon>Bacteria</taxon>
        <taxon>Pseudomonadati</taxon>
        <taxon>Bacteroidota</taxon>
        <taxon>Chitinophagia</taxon>
        <taxon>Chitinophagales</taxon>
        <taxon>Chitinophagaceae</taxon>
        <taxon>Parasediminibacterium</taxon>
    </lineage>
</organism>
<accession>A0ABV8PV91</accession>
<evidence type="ECO:0000256" key="1">
    <source>
        <dbReference type="SAM" id="SignalP"/>
    </source>
</evidence>
<keyword evidence="1" id="KW-0732">Signal</keyword>
<reference evidence="3" key="1">
    <citation type="journal article" date="2019" name="Int. J. Syst. Evol. Microbiol.">
        <title>The Global Catalogue of Microorganisms (GCM) 10K type strain sequencing project: providing services to taxonomists for standard genome sequencing and annotation.</title>
        <authorList>
            <consortium name="The Broad Institute Genomics Platform"/>
            <consortium name="The Broad Institute Genome Sequencing Center for Infectious Disease"/>
            <person name="Wu L."/>
            <person name="Ma J."/>
        </authorList>
    </citation>
    <scope>NUCLEOTIDE SEQUENCE [LARGE SCALE GENOMIC DNA]</scope>
    <source>
        <strain evidence="3">CECT 8010</strain>
    </source>
</reference>
<dbReference type="Proteomes" id="UP001595906">
    <property type="component" value="Unassembled WGS sequence"/>
</dbReference>
<proteinExistence type="predicted"/>
<keyword evidence="3" id="KW-1185">Reference proteome</keyword>
<dbReference type="RefSeq" id="WP_379013702.1">
    <property type="nucleotide sequence ID" value="NZ_JBHSDC010000016.1"/>
</dbReference>
<feature type="chain" id="PRO_5045652687" description="Adhesin domain-containing protein" evidence="1">
    <location>
        <begin position="20"/>
        <end position="428"/>
    </location>
</feature>
<feature type="signal peptide" evidence="1">
    <location>
        <begin position="1"/>
        <end position="19"/>
    </location>
</feature>
<sequence length="428" mass="47085">MNTMLVMAISLAMSISASAQDITIVPRPAVPVAPNMPVMVEGFDASSRDFKDLKSKEVSVEVAVSKSSDIYLENTQRNIQIKTWDQPKVKVVTTVYYEGEGTKVSDEEWFEKLNISVKSLGTGIRIKSGTVSSSGSYTVNGNTWAWNSGTGGVAIFNSEGQNIGTKSDAKRYVTIYIPTANKLDIESKYADVTITDNVTKVNADITNGNLELQDATTLTLRSKYANVTTGSIKNAEIEFINGRLILKDIEDLDIDTKYSTIEVASVQKVNLISTNDEYEFDEVGVLQGRKNYGNLRITKLTKSIDLDGTNADVKVRNILAGVETIKFNNKYADIRLPLKNLKNYTVTYVGPYSNVYANFDRKPLVLKDDKSDDAVSKEVDKAVKNAMRIAEKFGDTSSSTDNKFTATVGDGKGTKIDMKCQNCTVDFK</sequence>
<name>A0ABV8PV91_9BACT</name>
<evidence type="ECO:0008006" key="4">
    <source>
        <dbReference type="Google" id="ProtNLM"/>
    </source>
</evidence>
<gene>
    <name evidence="2" type="ORF">ACFOW1_08955</name>
</gene>
<evidence type="ECO:0000313" key="3">
    <source>
        <dbReference type="Proteomes" id="UP001595906"/>
    </source>
</evidence>
<protein>
    <recommendedName>
        <fullName evidence="4">Adhesin domain-containing protein</fullName>
    </recommendedName>
</protein>
<comment type="caution">
    <text evidence="2">The sequence shown here is derived from an EMBL/GenBank/DDBJ whole genome shotgun (WGS) entry which is preliminary data.</text>
</comment>